<evidence type="ECO:0000256" key="3">
    <source>
        <dbReference type="ARBA" id="ARBA00022448"/>
    </source>
</evidence>
<dbReference type="Proteomes" id="UP001296776">
    <property type="component" value="Unassembled WGS sequence"/>
</dbReference>
<evidence type="ECO:0000256" key="9">
    <source>
        <dbReference type="SAM" id="Phobius"/>
    </source>
</evidence>
<dbReference type="RefSeq" id="WP_200345124.1">
    <property type="nucleotide sequence ID" value="NZ_NRSJ01000006.1"/>
</dbReference>
<dbReference type="Pfam" id="PF02028">
    <property type="entry name" value="BCCT"/>
    <property type="match status" value="1"/>
</dbReference>
<dbReference type="AlphaFoldDB" id="A0AAJ0U2D2"/>
<comment type="similarity">
    <text evidence="2">Belongs to the BCCT transporter (TC 2.A.15) family.</text>
</comment>
<feature type="compositionally biased region" description="Polar residues" evidence="8">
    <location>
        <begin position="1"/>
        <end position="14"/>
    </location>
</feature>
<organism evidence="10 11">
    <name type="scientific">Halochromatium glycolicum</name>
    <dbReference type="NCBI Taxonomy" id="85075"/>
    <lineage>
        <taxon>Bacteria</taxon>
        <taxon>Pseudomonadati</taxon>
        <taxon>Pseudomonadota</taxon>
        <taxon>Gammaproteobacteria</taxon>
        <taxon>Chromatiales</taxon>
        <taxon>Chromatiaceae</taxon>
        <taxon>Halochromatium</taxon>
    </lineage>
</organism>
<keyword evidence="3" id="KW-0813">Transport</keyword>
<keyword evidence="4" id="KW-1003">Cell membrane</keyword>
<dbReference type="GO" id="GO:0022857">
    <property type="term" value="F:transmembrane transporter activity"/>
    <property type="evidence" value="ECO:0007669"/>
    <property type="project" value="InterPro"/>
</dbReference>
<dbReference type="InterPro" id="IPR018093">
    <property type="entry name" value="BCCT_CS"/>
</dbReference>
<evidence type="ECO:0000313" key="10">
    <source>
        <dbReference type="EMBL" id="MBK1703951.1"/>
    </source>
</evidence>
<feature type="transmembrane region" description="Helical" evidence="9">
    <location>
        <begin position="485"/>
        <end position="510"/>
    </location>
</feature>
<feature type="compositionally biased region" description="Polar residues" evidence="8">
    <location>
        <begin position="613"/>
        <end position="627"/>
    </location>
</feature>
<evidence type="ECO:0000256" key="1">
    <source>
        <dbReference type="ARBA" id="ARBA00004651"/>
    </source>
</evidence>
<evidence type="ECO:0000256" key="7">
    <source>
        <dbReference type="ARBA" id="ARBA00023136"/>
    </source>
</evidence>
<evidence type="ECO:0000256" key="4">
    <source>
        <dbReference type="ARBA" id="ARBA00022475"/>
    </source>
</evidence>
<proteinExistence type="inferred from homology"/>
<dbReference type="EMBL" id="NRSJ01000006">
    <property type="protein sequence ID" value="MBK1703951.1"/>
    <property type="molecule type" value="Genomic_DNA"/>
</dbReference>
<feature type="compositionally biased region" description="Low complexity" evidence="8">
    <location>
        <begin position="15"/>
        <end position="34"/>
    </location>
</feature>
<evidence type="ECO:0000313" key="11">
    <source>
        <dbReference type="Proteomes" id="UP001296776"/>
    </source>
</evidence>
<accession>A0AAJ0U2D2</accession>
<dbReference type="NCBIfam" id="TIGR00842">
    <property type="entry name" value="bcct"/>
    <property type="match status" value="1"/>
</dbReference>
<evidence type="ECO:0000256" key="6">
    <source>
        <dbReference type="ARBA" id="ARBA00022989"/>
    </source>
</evidence>
<feature type="transmembrane region" description="Helical" evidence="9">
    <location>
        <begin position="270"/>
        <end position="290"/>
    </location>
</feature>
<gene>
    <name evidence="10" type="ORF">CKO40_05190</name>
</gene>
<dbReference type="GO" id="GO:0005886">
    <property type="term" value="C:plasma membrane"/>
    <property type="evidence" value="ECO:0007669"/>
    <property type="project" value="UniProtKB-SubCell"/>
</dbReference>
<feature type="transmembrane region" description="Helical" evidence="9">
    <location>
        <begin position="439"/>
        <end position="458"/>
    </location>
</feature>
<feature type="transmembrane region" description="Helical" evidence="9">
    <location>
        <begin position="187"/>
        <end position="206"/>
    </location>
</feature>
<evidence type="ECO:0000256" key="5">
    <source>
        <dbReference type="ARBA" id="ARBA00022692"/>
    </source>
</evidence>
<dbReference type="PROSITE" id="PS01303">
    <property type="entry name" value="BCCT"/>
    <property type="match status" value="1"/>
</dbReference>
<comment type="subcellular location">
    <subcellularLocation>
        <location evidence="1">Cell membrane</location>
        <topology evidence="1">Multi-pass membrane protein</topology>
    </subcellularLocation>
</comment>
<feature type="region of interest" description="Disordered" evidence="8">
    <location>
        <begin position="1"/>
        <end position="39"/>
    </location>
</feature>
<evidence type="ECO:0000256" key="2">
    <source>
        <dbReference type="ARBA" id="ARBA00005658"/>
    </source>
</evidence>
<reference evidence="10" key="1">
    <citation type="submission" date="2017-08" db="EMBL/GenBank/DDBJ databases">
        <authorList>
            <person name="Imhoff J.F."/>
            <person name="Rahn T."/>
            <person name="Kuenzel S."/>
            <person name="Neulinger S.C."/>
        </authorList>
    </citation>
    <scope>NUCLEOTIDE SEQUENCE</scope>
    <source>
        <strain evidence="10">DSM 11080</strain>
    </source>
</reference>
<feature type="transmembrane region" description="Helical" evidence="9">
    <location>
        <begin position="389"/>
        <end position="410"/>
    </location>
</feature>
<evidence type="ECO:0000256" key="8">
    <source>
        <dbReference type="SAM" id="MobiDB-lite"/>
    </source>
</evidence>
<feature type="region of interest" description="Disordered" evidence="8">
    <location>
        <begin position="582"/>
        <end position="627"/>
    </location>
</feature>
<dbReference type="InterPro" id="IPR000060">
    <property type="entry name" value="BCCT_transptr"/>
</dbReference>
<feature type="transmembrane region" description="Helical" evidence="9">
    <location>
        <begin position="130"/>
        <end position="151"/>
    </location>
</feature>
<keyword evidence="11" id="KW-1185">Reference proteome</keyword>
<comment type="caution">
    <text evidence="10">The sequence shown here is derived from an EMBL/GenBank/DDBJ whole genome shotgun (WGS) entry which is preliminary data.</text>
</comment>
<reference evidence="10" key="2">
    <citation type="journal article" date="2020" name="Microorganisms">
        <title>Osmotic Adaptation and Compatible Solute Biosynthesis of Phototrophic Bacteria as Revealed from Genome Analyses.</title>
        <authorList>
            <person name="Imhoff J.F."/>
            <person name="Rahn T."/>
            <person name="Kunzel S."/>
            <person name="Keller A."/>
            <person name="Neulinger S.C."/>
        </authorList>
    </citation>
    <scope>NUCLEOTIDE SEQUENCE</scope>
    <source>
        <strain evidence="10">DSM 11080</strain>
    </source>
</reference>
<dbReference type="PANTHER" id="PTHR30047">
    <property type="entry name" value="HIGH-AFFINITY CHOLINE TRANSPORT PROTEIN-RELATED"/>
    <property type="match status" value="1"/>
</dbReference>
<feature type="transmembrane region" description="Helical" evidence="9">
    <location>
        <begin position="516"/>
        <end position="536"/>
    </location>
</feature>
<feature type="transmembrane region" description="Helical" evidence="9">
    <location>
        <begin position="357"/>
        <end position="377"/>
    </location>
</feature>
<feature type="transmembrane region" description="Helical" evidence="9">
    <location>
        <begin position="91"/>
        <end position="110"/>
    </location>
</feature>
<keyword evidence="7 9" id="KW-0472">Membrane</keyword>
<dbReference type="PANTHER" id="PTHR30047:SF7">
    <property type="entry name" value="HIGH-AFFINITY CHOLINE TRANSPORT PROTEIN"/>
    <property type="match status" value="1"/>
</dbReference>
<name>A0AAJ0U2D2_9GAMM</name>
<feature type="transmembrane region" description="Helical" evidence="9">
    <location>
        <begin position="52"/>
        <end position="71"/>
    </location>
</feature>
<protein>
    <submittedName>
        <fullName evidence="10">Choline transporter</fullName>
    </submittedName>
</protein>
<sequence length="627" mass="67317">MQESSDSPPNTDSNTGPGSVTTTGASAGPSTGATNRPDSGRPGWLQLDVHPWVFFVSAAIIILFVGLTIFFENTVDNLFNTVQGVVSKYAGWFFVGTMNVILIYVIALLLGRYGDIRLGGEGAKPEFSTLGWFAMLFSAGMGIGLLFYGVAEPMFHYVASPLAEPGTPEAARVAMDFTFLHWGLHPWAIYALVGLSLGFFAFNKGLPLSIRAVFYPVFGERIYGPIGNIIDIMATVATMFGVATSLGLGVQQVNAGLSHLVDFIPQSTTVQLLLIAGITGVATWSVVRGLDSGIKLLSQMNVVVAAILMFFVLLVGPTLFILNAFIENIGVYVQNFPALSTWNETYDDTDWQNGWTVFYWGWWIAWSPFVGMFIARVSYGRTIREFIKGVLLVPTLVTFMWVTTFGATALDIEMFGAGGLAKAVQENIPVSLFVMLENLPLSAISSVVAITVIITFFVTSSDSGSLVIDIITAGGNTEPPVVQRVFWAVMEGTVAAALLLGGGLVALQTAAISTGLPFAIILLGMCWSLHLGLVHYKTGQTFELNLGGYEGPEYRTHATRKMPTFGRRQFWVPTGHIQRATGAAVRPRPAVAAFGVSKSTKDPQGPGPDTSRTDQPATEQPKSGGSA</sequence>
<keyword evidence="5 9" id="KW-0812">Transmembrane</keyword>
<feature type="compositionally biased region" description="Low complexity" evidence="8">
    <location>
        <begin position="583"/>
        <end position="593"/>
    </location>
</feature>
<keyword evidence="6 9" id="KW-1133">Transmembrane helix</keyword>
<feature type="transmembrane region" description="Helical" evidence="9">
    <location>
        <begin position="302"/>
        <end position="326"/>
    </location>
</feature>